<keyword evidence="2" id="KW-0472">Membrane</keyword>
<evidence type="ECO:0000313" key="4">
    <source>
        <dbReference type="Proteomes" id="UP000322159"/>
    </source>
</evidence>
<gene>
    <name evidence="3" type="ORF">FLP23_09375</name>
</gene>
<dbReference type="PANTHER" id="PTHR36115">
    <property type="entry name" value="PROLINE-RICH ANTIGEN HOMOLOG-RELATED"/>
    <property type="match status" value="1"/>
</dbReference>
<evidence type="ECO:0000256" key="1">
    <source>
        <dbReference type="SAM" id="MobiDB-lite"/>
    </source>
</evidence>
<dbReference type="RefSeq" id="WP_149325618.1">
    <property type="nucleotide sequence ID" value="NZ_CP043504.1"/>
</dbReference>
<protein>
    <submittedName>
        <fullName evidence="3">RDD family protein</fullName>
    </submittedName>
</protein>
<feature type="transmembrane region" description="Helical" evidence="2">
    <location>
        <begin position="65"/>
        <end position="88"/>
    </location>
</feature>
<dbReference type="PIRSF" id="PIRSF021697">
    <property type="entry name" value="UCP021697"/>
    <property type="match status" value="1"/>
</dbReference>
<dbReference type="Proteomes" id="UP000322159">
    <property type="component" value="Chromosome"/>
</dbReference>
<reference evidence="3 4" key="1">
    <citation type="submission" date="2019-09" db="EMBL/GenBank/DDBJ databases">
        <title>Genome sequencing of strain KACC 19322.</title>
        <authorList>
            <person name="Heo J."/>
            <person name="Kim S.-J."/>
            <person name="Kim J.-S."/>
            <person name="Hong S.-B."/>
            <person name="Kwon S.-W."/>
        </authorList>
    </citation>
    <scope>NUCLEOTIDE SEQUENCE [LARGE SCALE GENOMIC DNA]</scope>
    <source>
        <strain evidence="3 4">KACC 19322</strain>
    </source>
</reference>
<dbReference type="InterPro" id="IPR016795">
    <property type="entry name" value="UCP021697"/>
</dbReference>
<keyword evidence="4" id="KW-1185">Reference proteome</keyword>
<keyword evidence="2" id="KW-0812">Transmembrane</keyword>
<dbReference type="EMBL" id="CP043504">
    <property type="protein sequence ID" value="QEO10201.1"/>
    <property type="molecule type" value="Genomic_DNA"/>
</dbReference>
<evidence type="ECO:0000313" key="3">
    <source>
        <dbReference type="EMBL" id="QEO10201.1"/>
    </source>
</evidence>
<feature type="region of interest" description="Disordered" evidence="1">
    <location>
        <begin position="1"/>
        <end position="20"/>
    </location>
</feature>
<dbReference type="PANTHER" id="PTHR36115:SF6">
    <property type="entry name" value="PROLINE-RICH ANTIGEN HOMOLOG"/>
    <property type="match status" value="1"/>
</dbReference>
<sequence length="140" mass="15314">MTSAPASSPENRWPGERLGLPEHGPRSVGRLGRRVIALLVDWGIATLLSWAFFRVPEGTNGFITLGIFAALQYVALLVLNGSVGHLVVRLRVVPTRGGYLGVWRPAVRTVLLCLVIPALIWDRDQRGFHDKAAGTILVRV</sequence>
<evidence type="ECO:0000256" key="2">
    <source>
        <dbReference type="SAM" id="Phobius"/>
    </source>
</evidence>
<dbReference type="AlphaFoldDB" id="A0A5C1Y8I3"/>
<dbReference type="KEGG" id="lyk:FLP23_09375"/>
<organism evidence="3 4">
    <name type="scientific">Protaetiibacter larvae</name>
    <dbReference type="NCBI Taxonomy" id="2592654"/>
    <lineage>
        <taxon>Bacteria</taxon>
        <taxon>Bacillati</taxon>
        <taxon>Actinomycetota</taxon>
        <taxon>Actinomycetes</taxon>
        <taxon>Micrococcales</taxon>
        <taxon>Microbacteriaceae</taxon>
        <taxon>Protaetiibacter</taxon>
    </lineage>
</organism>
<dbReference type="OrthoDB" id="5187110at2"/>
<dbReference type="InterPro" id="IPR051791">
    <property type="entry name" value="Pra-immunoreactive"/>
</dbReference>
<feature type="transmembrane region" description="Helical" evidence="2">
    <location>
        <begin position="100"/>
        <end position="121"/>
    </location>
</feature>
<accession>A0A5C1Y8I3</accession>
<feature type="compositionally biased region" description="Polar residues" evidence="1">
    <location>
        <begin position="1"/>
        <end position="10"/>
    </location>
</feature>
<keyword evidence="2" id="KW-1133">Transmembrane helix</keyword>
<feature type="transmembrane region" description="Helical" evidence="2">
    <location>
        <begin position="35"/>
        <end position="53"/>
    </location>
</feature>
<name>A0A5C1Y8I3_9MICO</name>
<proteinExistence type="predicted"/>